<comment type="caution">
    <text evidence="3">The sequence shown here is derived from an EMBL/GenBank/DDBJ whole genome shotgun (WGS) entry which is preliminary data.</text>
</comment>
<feature type="region of interest" description="Disordered" evidence="2">
    <location>
        <begin position="181"/>
        <end position="218"/>
    </location>
</feature>
<dbReference type="Gene3D" id="6.10.140.1020">
    <property type="match status" value="1"/>
</dbReference>
<feature type="compositionally biased region" description="Low complexity" evidence="2">
    <location>
        <begin position="39"/>
        <end position="49"/>
    </location>
</feature>
<evidence type="ECO:0000313" key="3">
    <source>
        <dbReference type="EMBL" id="CAG7997555.1"/>
    </source>
</evidence>
<name>A0A9W4HFF2_PENOL</name>
<evidence type="ECO:0000256" key="1">
    <source>
        <dbReference type="SAM" id="Coils"/>
    </source>
</evidence>
<reference evidence="3" key="1">
    <citation type="submission" date="2021-07" db="EMBL/GenBank/DDBJ databases">
        <authorList>
            <person name="Branca A.L. A."/>
        </authorList>
    </citation>
    <scope>NUCLEOTIDE SEQUENCE</scope>
</reference>
<evidence type="ECO:0008006" key="5">
    <source>
        <dbReference type="Google" id="ProtNLM"/>
    </source>
</evidence>
<dbReference type="PANTHER" id="PTHR28527:SF1">
    <property type="entry name" value="SWI5-DEPENDENT RECOMBINATION DNA REPAIR PROTEIN 1"/>
    <property type="match status" value="1"/>
</dbReference>
<evidence type="ECO:0000313" key="4">
    <source>
        <dbReference type="Proteomes" id="UP001153618"/>
    </source>
</evidence>
<feature type="coiled-coil region" evidence="1">
    <location>
        <begin position="103"/>
        <end position="130"/>
    </location>
</feature>
<feature type="compositionally biased region" description="Basic and acidic residues" evidence="2">
    <location>
        <begin position="181"/>
        <end position="191"/>
    </location>
</feature>
<accession>A0A9W4HFF2</accession>
<dbReference type="OrthoDB" id="27934at2759"/>
<gene>
    <name evidence="3" type="ORF">POLS_LOCUS1764</name>
</gene>
<sequence>MSHPTKRRRVDASAALSKPFKSPLRQPVPNTDVPPSTPTPKVIPTTTIPELSTDVAPFTPNATPDRKHATPVPNERKPIKSLHSTPKPFQPSDPEIIALQKRQRAIQSKLATLRSEIDQAKQALRLETSNKDTELEALIIKWRLISQDAADEAFIGAHERVKRMGGMAAWKEHSKRDATRWEVDEERHEVEHVDEDEIDGREIEDPPNGPGDGDETEEEFTMEFMLKTLHVEPELIGYDTKAQRWIKS</sequence>
<keyword evidence="4" id="KW-1185">Reference proteome</keyword>
<organism evidence="3 4">
    <name type="scientific">Penicillium olsonii</name>
    <dbReference type="NCBI Taxonomy" id="99116"/>
    <lineage>
        <taxon>Eukaryota</taxon>
        <taxon>Fungi</taxon>
        <taxon>Dikarya</taxon>
        <taxon>Ascomycota</taxon>
        <taxon>Pezizomycotina</taxon>
        <taxon>Eurotiomycetes</taxon>
        <taxon>Eurotiomycetidae</taxon>
        <taxon>Eurotiales</taxon>
        <taxon>Aspergillaceae</taxon>
        <taxon>Penicillium</taxon>
    </lineage>
</organism>
<protein>
    <recommendedName>
        <fullName evidence="5">DNA repair protein Dds20/Sfr1</fullName>
    </recommendedName>
</protein>
<dbReference type="AlphaFoldDB" id="A0A9W4HFF2"/>
<dbReference type="EMBL" id="CAJVOS010000012">
    <property type="protein sequence ID" value="CAG7997555.1"/>
    <property type="molecule type" value="Genomic_DNA"/>
</dbReference>
<keyword evidence="1" id="KW-0175">Coiled coil</keyword>
<feature type="region of interest" description="Disordered" evidence="2">
    <location>
        <begin position="1"/>
        <end position="93"/>
    </location>
</feature>
<evidence type="ECO:0000256" key="2">
    <source>
        <dbReference type="SAM" id="MobiDB-lite"/>
    </source>
</evidence>
<proteinExistence type="predicted"/>
<feature type="compositionally biased region" description="Basic and acidic residues" evidence="2">
    <location>
        <begin position="64"/>
        <end position="78"/>
    </location>
</feature>
<dbReference type="GO" id="GO:0006310">
    <property type="term" value="P:DNA recombination"/>
    <property type="evidence" value="ECO:0007669"/>
    <property type="project" value="TreeGrafter"/>
</dbReference>
<dbReference type="Proteomes" id="UP001153618">
    <property type="component" value="Unassembled WGS sequence"/>
</dbReference>
<dbReference type="PANTHER" id="PTHR28527">
    <property type="entry name" value="MATING-TYPE SWITCHING PROTEIN SWI2-RELATED"/>
    <property type="match status" value="1"/>
</dbReference>